<sequence>MAENEPQVRDRKRIRQPPSVPFLWEVRPGMPKKDWRPEPPSPAPQVPSHPVKLIASVPFPPETPSSSPTESMNDPPLLLLPPPMPDNHERDSPPPFDDDVGQEVSFGSEVESFRFDLNEPNSIPQVPSRPIKLVASVPFLWEEKPGKPLPYFSPQHTNIIDFLLPLPPPPSWNSYEEVSSSHSNEADGDADAKQEGVYKSDVRPFTFEISRPPSVPRAPSHPIKLVASVPFMWEEKPGKPLTSFPQANPPPPLGIYDLKLDLCKDCNNPDEHQQEMSQWEVESFSSEMNEEGSFSSACSLLANCLMPSSAISIALPVEETATSSNENSPKMVSSSSSSSLSASDPESNMSSYTTGASGPVGPAFLEWLFPLFQPRSGFLEQSGSHARATASTAPQEVEGQNFSSQTNGSICLRRPTTLGELIMMSRRRSYRRKAVQMKKQNPSMHEFMKKSAFGCGILGRKLIEGLKLKRQLRLKLV</sequence>
<feature type="compositionally biased region" description="Low complexity" evidence="1">
    <location>
        <begin position="64"/>
        <end position="77"/>
    </location>
</feature>
<feature type="region of interest" description="Disordered" evidence="1">
    <location>
        <begin position="382"/>
        <end position="409"/>
    </location>
</feature>
<dbReference type="InterPro" id="IPR007789">
    <property type="entry name" value="DUF688"/>
</dbReference>
<reference evidence="2" key="1">
    <citation type="journal article" date="2020" name="Plant Biotechnol. J.">
        <title>The pomegranate (Punica granatum L.) draft genome dissects genetic divergence between soft- and hard-seeded cultivars.</title>
        <authorList>
            <person name="Luo X."/>
            <person name="Li H."/>
            <person name="Wu Z."/>
            <person name="Yao W."/>
            <person name="Zhao P."/>
            <person name="Cao D."/>
            <person name="Yu H."/>
            <person name="Li K."/>
            <person name="Poudel K."/>
            <person name="Zhao D."/>
            <person name="Zhang F."/>
            <person name="Xia X."/>
            <person name="Chen L."/>
            <person name="Wang Q."/>
            <person name="Jing D."/>
            <person name="Cao S."/>
        </authorList>
    </citation>
    <scope>NUCLEOTIDE SEQUENCE [LARGE SCALE GENOMIC DNA]</scope>
    <source>
        <strain evidence="2">cv. Tunisia</strain>
    </source>
</reference>
<dbReference type="OrthoDB" id="1938864at2759"/>
<evidence type="ECO:0000313" key="3">
    <source>
        <dbReference type="RefSeq" id="XP_031378635.1"/>
    </source>
</evidence>
<keyword evidence="2" id="KW-1185">Reference proteome</keyword>
<accession>A0A6P8C700</accession>
<protein>
    <submittedName>
        <fullName evidence="3">Uncharacterized protein LOC116194057</fullName>
    </submittedName>
</protein>
<gene>
    <name evidence="3" type="primary">LOC116194057</name>
</gene>
<dbReference type="Proteomes" id="UP000515151">
    <property type="component" value="Chromosome 2"/>
</dbReference>
<evidence type="ECO:0000256" key="1">
    <source>
        <dbReference type="SAM" id="MobiDB-lite"/>
    </source>
</evidence>
<feature type="compositionally biased region" description="Pro residues" evidence="1">
    <location>
        <begin position="38"/>
        <end position="47"/>
    </location>
</feature>
<proteinExistence type="predicted"/>
<reference evidence="3" key="2">
    <citation type="submission" date="2025-08" db="UniProtKB">
        <authorList>
            <consortium name="RefSeq"/>
        </authorList>
    </citation>
    <scope>IDENTIFICATION</scope>
    <source>
        <tissue evidence="3">Leaf</tissue>
    </source>
</reference>
<organism evidence="2 3">
    <name type="scientific">Punica granatum</name>
    <name type="common">Pomegranate</name>
    <dbReference type="NCBI Taxonomy" id="22663"/>
    <lineage>
        <taxon>Eukaryota</taxon>
        <taxon>Viridiplantae</taxon>
        <taxon>Streptophyta</taxon>
        <taxon>Embryophyta</taxon>
        <taxon>Tracheophyta</taxon>
        <taxon>Spermatophyta</taxon>
        <taxon>Magnoliopsida</taxon>
        <taxon>eudicotyledons</taxon>
        <taxon>Gunneridae</taxon>
        <taxon>Pentapetalae</taxon>
        <taxon>rosids</taxon>
        <taxon>malvids</taxon>
        <taxon>Myrtales</taxon>
        <taxon>Lythraceae</taxon>
        <taxon>Punica</taxon>
    </lineage>
</organism>
<dbReference type="PANTHER" id="PTHR37767:SF1">
    <property type="entry name" value="HYDROXYPROLINE-RICH GLYCOPROTEIN FAMILY PROTEIN"/>
    <property type="match status" value="1"/>
</dbReference>
<feature type="compositionally biased region" description="Low complexity" evidence="1">
    <location>
        <begin position="323"/>
        <end position="347"/>
    </location>
</feature>
<dbReference type="PANTHER" id="PTHR37767">
    <property type="entry name" value="HYDROXYPROLINE-RICH GLYCOPROTEIN FAMILY PROTEIN"/>
    <property type="match status" value="1"/>
</dbReference>
<name>A0A6P8C700_PUNGR</name>
<dbReference type="GeneID" id="116194057"/>
<evidence type="ECO:0000313" key="2">
    <source>
        <dbReference type="Proteomes" id="UP000515151"/>
    </source>
</evidence>
<dbReference type="Pfam" id="PF05097">
    <property type="entry name" value="DUF688"/>
    <property type="match status" value="1"/>
</dbReference>
<dbReference type="AlphaFoldDB" id="A0A6P8C700"/>
<dbReference type="RefSeq" id="XP_031378635.1">
    <property type="nucleotide sequence ID" value="XM_031522775.1"/>
</dbReference>
<feature type="region of interest" description="Disordered" evidence="1">
    <location>
        <begin position="1"/>
        <end position="102"/>
    </location>
</feature>
<feature type="region of interest" description="Disordered" evidence="1">
    <location>
        <begin position="322"/>
        <end position="355"/>
    </location>
</feature>